<dbReference type="EMBL" id="LRBV02000007">
    <property type="status" value="NOT_ANNOTATED_CDS"/>
    <property type="molecule type" value="Genomic_DNA"/>
</dbReference>
<dbReference type="PANTHER" id="PTHR34590:SF18">
    <property type="entry name" value="MALECTIN-LIKE DOMAIN-CONTAINING PROTEIN"/>
    <property type="match status" value="1"/>
</dbReference>
<dbReference type="InterPro" id="IPR021720">
    <property type="entry name" value="Malectin_dom"/>
</dbReference>
<evidence type="ECO:0000313" key="2">
    <source>
        <dbReference type="EnsemblPlants" id="QL07p006594:mrna:CDS:3"/>
    </source>
</evidence>
<dbReference type="Pfam" id="PF11721">
    <property type="entry name" value="Malectin"/>
    <property type="match status" value="1"/>
</dbReference>
<dbReference type="InParanoid" id="A0A7N2M417"/>
<feature type="domain" description="Malectin" evidence="1">
    <location>
        <begin position="30"/>
        <end position="84"/>
    </location>
</feature>
<organism evidence="2 3">
    <name type="scientific">Quercus lobata</name>
    <name type="common">Valley oak</name>
    <dbReference type="NCBI Taxonomy" id="97700"/>
    <lineage>
        <taxon>Eukaryota</taxon>
        <taxon>Viridiplantae</taxon>
        <taxon>Streptophyta</taxon>
        <taxon>Embryophyta</taxon>
        <taxon>Tracheophyta</taxon>
        <taxon>Spermatophyta</taxon>
        <taxon>Magnoliopsida</taxon>
        <taxon>eudicotyledons</taxon>
        <taxon>Gunneridae</taxon>
        <taxon>Pentapetalae</taxon>
        <taxon>rosids</taxon>
        <taxon>fabids</taxon>
        <taxon>Fagales</taxon>
        <taxon>Fagaceae</taxon>
        <taxon>Quercus</taxon>
    </lineage>
</organism>
<accession>A0A7N2M417</accession>
<reference evidence="2 3" key="1">
    <citation type="journal article" date="2016" name="G3 (Bethesda)">
        <title>First Draft Assembly and Annotation of the Genome of a California Endemic Oak Quercus lobata Nee (Fagaceae).</title>
        <authorList>
            <person name="Sork V.L."/>
            <person name="Fitz-Gibbon S.T."/>
            <person name="Puiu D."/>
            <person name="Crepeau M."/>
            <person name="Gugger P.F."/>
            <person name="Sherman R."/>
            <person name="Stevens K."/>
            <person name="Langley C.H."/>
            <person name="Pellegrini M."/>
            <person name="Salzberg S.L."/>
        </authorList>
    </citation>
    <scope>NUCLEOTIDE SEQUENCE [LARGE SCALE GENOMIC DNA]</scope>
    <source>
        <strain evidence="2 3">cv. SW786</strain>
    </source>
</reference>
<dbReference type="GO" id="GO:0004714">
    <property type="term" value="F:transmembrane receptor protein tyrosine kinase activity"/>
    <property type="evidence" value="ECO:0007669"/>
    <property type="project" value="InterPro"/>
</dbReference>
<dbReference type="Gene3D" id="2.60.120.430">
    <property type="entry name" value="Galactose-binding lectin"/>
    <property type="match status" value="1"/>
</dbReference>
<name>A0A7N2M417_QUELO</name>
<protein>
    <recommendedName>
        <fullName evidence="1">Malectin domain-containing protein</fullName>
    </recommendedName>
</protein>
<dbReference type="Proteomes" id="UP000594261">
    <property type="component" value="Chromosome 7"/>
</dbReference>
<proteinExistence type="predicted"/>
<dbReference type="InterPro" id="IPR045272">
    <property type="entry name" value="ANXUR1/2-like"/>
</dbReference>
<evidence type="ECO:0000313" key="3">
    <source>
        <dbReference type="Proteomes" id="UP000594261"/>
    </source>
</evidence>
<dbReference type="Gramene" id="QL07p006594:mrna">
    <property type="protein sequence ID" value="QL07p006594:mrna:CDS:3"/>
    <property type="gene ID" value="QL07p006594"/>
</dbReference>
<sequence length="92" mass="10641">MTTQEMNRENTNLDLGFNITWNFPVGSGCAQYLVRLHFCDIVSRALNLLYFNVYLNGYLAYEDLDLSVLTSHVLASPIYVDFVVDLRWVGWD</sequence>
<keyword evidence="3" id="KW-1185">Reference proteome</keyword>
<dbReference type="PANTHER" id="PTHR34590">
    <property type="entry name" value="OS03G0124300 PROTEIN-RELATED"/>
    <property type="match status" value="1"/>
</dbReference>
<dbReference type="AlphaFoldDB" id="A0A7N2M417"/>
<dbReference type="EnsemblPlants" id="QL07p006594:mrna">
    <property type="protein sequence ID" value="QL07p006594:mrna:CDS:3"/>
    <property type="gene ID" value="QL07p006594"/>
</dbReference>
<evidence type="ECO:0000259" key="1">
    <source>
        <dbReference type="Pfam" id="PF11721"/>
    </source>
</evidence>
<reference evidence="2" key="2">
    <citation type="submission" date="2021-01" db="UniProtKB">
        <authorList>
            <consortium name="EnsemblPlants"/>
        </authorList>
    </citation>
    <scope>IDENTIFICATION</scope>
</reference>